<evidence type="ECO:0000256" key="1">
    <source>
        <dbReference type="SAM" id="SignalP"/>
    </source>
</evidence>
<feature type="chain" id="PRO_5001566807" evidence="1">
    <location>
        <begin position="29"/>
        <end position="144"/>
    </location>
</feature>
<name>A0A058ZB79_FONAL</name>
<dbReference type="EMBL" id="KB932204">
    <property type="protein sequence ID" value="KCV70682.1"/>
    <property type="molecule type" value="Genomic_DNA"/>
</dbReference>
<evidence type="ECO:0000313" key="2">
    <source>
        <dbReference type="EMBL" id="KCV70682.1"/>
    </source>
</evidence>
<proteinExistence type="predicted"/>
<dbReference type="RefSeq" id="XP_009495198.1">
    <property type="nucleotide sequence ID" value="XM_009496923.1"/>
</dbReference>
<dbReference type="GeneID" id="20527761"/>
<protein>
    <submittedName>
        <fullName evidence="2">Uncharacterized protein</fullName>
    </submittedName>
</protein>
<sequence length="144" mass="15253">MSRSSVSLLRKLVVALVLVLAIVASANAKKSNPKGCSKRSRDRRQDFLRDRCVSLAQQCDEDCFRGLYDMMNCNVVGTQTSSNTCLEGMTRLQTNCQQFNSASFGATVTLGSGNYLCNSASSNGFSMAAMSVAAAAAAFGAALL</sequence>
<accession>A0A058ZB79</accession>
<dbReference type="AlphaFoldDB" id="A0A058ZB79"/>
<organism evidence="2">
    <name type="scientific">Fonticula alba</name>
    <name type="common">Slime mold</name>
    <dbReference type="NCBI Taxonomy" id="691883"/>
    <lineage>
        <taxon>Eukaryota</taxon>
        <taxon>Rotosphaerida</taxon>
        <taxon>Fonticulaceae</taxon>
        <taxon>Fonticula</taxon>
    </lineage>
</organism>
<keyword evidence="1" id="KW-0732">Signal</keyword>
<dbReference type="Proteomes" id="UP000030693">
    <property type="component" value="Unassembled WGS sequence"/>
</dbReference>
<feature type="signal peptide" evidence="1">
    <location>
        <begin position="1"/>
        <end position="28"/>
    </location>
</feature>
<evidence type="ECO:0000313" key="3">
    <source>
        <dbReference type="Proteomes" id="UP000030693"/>
    </source>
</evidence>
<keyword evidence="3" id="KW-1185">Reference proteome</keyword>
<gene>
    <name evidence="2" type="ORF">H696_03036</name>
</gene>
<reference evidence="2" key="1">
    <citation type="submission" date="2013-04" db="EMBL/GenBank/DDBJ databases">
        <title>The Genome Sequence of Fonticula alba ATCC 38817.</title>
        <authorList>
            <consortium name="The Broad Institute Genomics Platform"/>
            <person name="Russ C."/>
            <person name="Cuomo C."/>
            <person name="Burger G."/>
            <person name="Gray M.W."/>
            <person name="Holland P.W.H."/>
            <person name="King N."/>
            <person name="Lang F.B.F."/>
            <person name="Roger A.J."/>
            <person name="Ruiz-Trillo I."/>
            <person name="Brown M."/>
            <person name="Walker B."/>
            <person name="Young S."/>
            <person name="Zeng Q."/>
            <person name="Gargeya S."/>
            <person name="Fitzgerald M."/>
            <person name="Haas B."/>
            <person name="Abouelleil A."/>
            <person name="Allen A.W."/>
            <person name="Alvarado L."/>
            <person name="Arachchi H.M."/>
            <person name="Berlin A.M."/>
            <person name="Chapman S.B."/>
            <person name="Gainer-Dewar J."/>
            <person name="Goldberg J."/>
            <person name="Griggs A."/>
            <person name="Gujja S."/>
            <person name="Hansen M."/>
            <person name="Howarth C."/>
            <person name="Imamovic A."/>
            <person name="Ireland A."/>
            <person name="Larimer J."/>
            <person name="McCowan C."/>
            <person name="Murphy C."/>
            <person name="Pearson M."/>
            <person name="Poon T.W."/>
            <person name="Priest M."/>
            <person name="Roberts A."/>
            <person name="Saif S."/>
            <person name="Shea T."/>
            <person name="Sisk P."/>
            <person name="Sykes S."/>
            <person name="Wortman J."/>
            <person name="Nusbaum C."/>
            <person name="Birren B."/>
        </authorList>
    </citation>
    <scope>NUCLEOTIDE SEQUENCE [LARGE SCALE GENOMIC DNA]</scope>
    <source>
        <strain evidence="2">ATCC 38817</strain>
    </source>
</reference>